<dbReference type="InterPro" id="IPR011042">
    <property type="entry name" value="6-blade_b-propeller_TolB-like"/>
</dbReference>
<comment type="caution">
    <text evidence="7">The sequence shown here is derived from an EMBL/GenBank/DDBJ whole genome shotgun (WGS) entry which is preliminary data.</text>
</comment>
<accession>A0A5M6DH56</accession>
<evidence type="ECO:0000256" key="3">
    <source>
        <dbReference type="ARBA" id="ARBA00023004"/>
    </source>
</evidence>
<feature type="domain" description="Cytochrome c" evidence="6">
    <location>
        <begin position="882"/>
        <end position="1014"/>
    </location>
</feature>
<name>A0A5M6DH56_9BACT</name>
<dbReference type="AlphaFoldDB" id="A0A5M6DH56"/>
<dbReference type="GO" id="GO:0009055">
    <property type="term" value="F:electron transfer activity"/>
    <property type="evidence" value="ECO:0007669"/>
    <property type="project" value="InterPro"/>
</dbReference>
<dbReference type="InterPro" id="IPR013427">
    <property type="entry name" value="Haem-bd_dom_put"/>
</dbReference>
<dbReference type="NCBIfam" id="TIGR02604">
    <property type="entry name" value="Piru_Ver_Nterm"/>
    <property type="match status" value="1"/>
</dbReference>
<dbReference type="Proteomes" id="UP000324479">
    <property type="component" value="Unassembled WGS sequence"/>
</dbReference>
<dbReference type="InterPro" id="IPR016024">
    <property type="entry name" value="ARM-type_fold"/>
</dbReference>
<gene>
    <name evidence="7" type="ORF">FYK55_00185</name>
</gene>
<dbReference type="InterPro" id="IPR009056">
    <property type="entry name" value="Cyt_c-like_dom"/>
</dbReference>
<feature type="region of interest" description="Disordered" evidence="5">
    <location>
        <begin position="1"/>
        <end position="23"/>
    </location>
</feature>
<evidence type="ECO:0000256" key="4">
    <source>
        <dbReference type="PROSITE-ProRule" id="PRU00433"/>
    </source>
</evidence>
<dbReference type="Gene3D" id="2.120.10.30">
    <property type="entry name" value="TolB, C-terminal domain"/>
    <property type="match status" value="1"/>
</dbReference>
<keyword evidence="3 4" id="KW-0408">Iron</keyword>
<dbReference type="EMBL" id="VWOX01000001">
    <property type="protein sequence ID" value="KAA5546887.1"/>
    <property type="molecule type" value="Genomic_DNA"/>
</dbReference>
<dbReference type="InterPro" id="IPR011041">
    <property type="entry name" value="Quinoprot_gluc/sorb_DH_b-prop"/>
</dbReference>
<dbReference type="SUPFAM" id="SSF50952">
    <property type="entry name" value="Soluble quinoprotein glucose dehydrogenase"/>
    <property type="match status" value="1"/>
</dbReference>
<reference evidence="7 8" key="1">
    <citation type="submission" date="2019-08" db="EMBL/GenBank/DDBJ databases">
        <authorList>
            <person name="Dhanesh K."/>
            <person name="Kumar G."/>
            <person name="Sasikala C."/>
            <person name="Venkata Ramana C."/>
        </authorList>
    </citation>
    <scope>NUCLEOTIDE SEQUENCE [LARGE SCALE GENOMIC DNA]</scope>
    <source>
        <strain evidence="7 8">JC645</strain>
    </source>
</reference>
<evidence type="ECO:0000256" key="5">
    <source>
        <dbReference type="SAM" id="MobiDB-lite"/>
    </source>
</evidence>
<dbReference type="PROSITE" id="PS51007">
    <property type="entry name" value="CYTC"/>
    <property type="match status" value="1"/>
</dbReference>
<keyword evidence="2 4" id="KW-0479">Metal-binding</keyword>
<dbReference type="PANTHER" id="PTHR33546:SF1">
    <property type="entry name" value="LARGE, MULTIFUNCTIONAL SECRETED PROTEIN"/>
    <property type="match status" value="1"/>
</dbReference>
<keyword evidence="8" id="KW-1185">Reference proteome</keyword>
<protein>
    <submittedName>
        <fullName evidence="7">C-type cytochrome</fullName>
    </submittedName>
</protein>
<dbReference type="InterPro" id="IPR036909">
    <property type="entry name" value="Cyt_c-like_dom_sf"/>
</dbReference>
<evidence type="ECO:0000313" key="8">
    <source>
        <dbReference type="Proteomes" id="UP000324479"/>
    </source>
</evidence>
<dbReference type="InterPro" id="IPR013428">
    <property type="entry name" value="Membrane-bound_put_N"/>
</dbReference>
<dbReference type="Gene3D" id="1.10.760.10">
    <property type="entry name" value="Cytochrome c-like domain"/>
    <property type="match status" value="1"/>
</dbReference>
<dbReference type="SUPFAM" id="SSF46626">
    <property type="entry name" value="Cytochrome c"/>
    <property type="match status" value="1"/>
</dbReference>
<evidence type="ECO:0000259" key="6">
    <source>
        <dbReference type="PROSITE" id="PS51007"/>
    </source>
</evidence>
<evidence type="ECO:0000256" key="2">
    <source>
        <dbReference type="ARBA" id="ARBA00022723"/>
    </source>
</evidence>
<dbReference type="RefSeq" id="WP_150073994.1">
    <property type="nucleotide sequence ID" value="NZ_VWOX01000001.1"/>
</dbReference>
<dbReference type="GO" id="GO:0020037">
    <property type="term" value="F:heme binding"/>
    <property type="evidence" value="ECO:0007669"/>
    <property type="project" value="InterPro"/>
</dbReference>
<dbReference type="GO" id="GO:0046872">
    <property type="term" value="F:metal ion binding"/>
    <property type="evidence" value="ECO:0007669"/>
    <property type="project" value="UniProtKB-KW"/>
</dbReference>
<evidence type="ECO:0000313" key="7">
    <source>
        <dbReference type="EMBL" id="KAA5546887.1"/>
    </source>
</evidence>
<dbReference type="PANTHER" id="PTHR33546">
    <property type="entry name" value="LARGE, MULTIFUNCTIONAL SECRETED PROTEIN-RELATED"/>
    <property type="match status" value="1"/>
</dbReference>
<dbReference type="SUPFAM" id="SSF48371">
    <property type="entry name" value="ARM repeat"/>
    <property type="match status" value="1"/>
</dbReference>
<sequence>MSPGRSFATDDDLVGQLPESPANSNTPRLRRLWFAVFGCWPPVPRLVFATAAAGLLVGLFPGDRAHGDDTFPEIVNNESDTQAEPMAARQAAAEMQLPEGFSATVYASEPAVQNPIAMAWDQRGRMWIAENYTYSDRTQRFDLSMRDRVLILEDADGDGHAEKRKVFTDAVQMLTSVEVGHGGVWLMCPPQLLFLPDADGDDVADGPPQVVLDGFTVADSNYHNFANGLRWGPDGWLYGRCGHSCPGRIGLPGTPDDQRVPIEGGIWRYHPDRRTVEVLCHGTVNPWGHDWDADGELFFINTVIGHLWHLMPGAHFIESFGESSNAEVYERLDMIADHYHYDRSGSWQESRDGKANELGGGHAHIGMMIYQGNRWPDRYRGKLFTLNMHGLRANVERLERRGAGYVGKHEDDFLIAKDPFFRGIDIRTGPDGNAYVIDWSDTGECHDHTGVHRTSGRVYRIAYSDPEEATVGRPNGDSFAKPACLAGPGKLPRLWRDYQQGTTSESELVSLLKDPDEHVRVWAIRLLTDFWPLDTCEGPMEQVSYPEAPVINAALLEMARTDDSGLVQLTLASTLQRLPLERRSALAAELCRKQAFAGDHDLPLMVWFGVMPLVKEDPDALVDLARNCRWPELLQWLARGVATEVESSPEALDELLQLASGLSAAEQNRVLVGVSQAFRGWLKVPMPATWETFSKSDGAQQRAELVRELSLVFGDGRAIEELKTLVRSRSTDLKVRRSALETLIDARPADLRKICQSLLGERGLNATAARGLALWDDPEIGRTLAEMYRRFQPSDRPALIEILVSRPSFAAALLSRIDASKNPIPREDLTAFHARQILNLGDPQLRERLEQVWGAVRESPSDRREKIVQMQQRLSPEVLSDADLPNGRSLFKKTCSQCHRLFGDGEQIGPDLTGSQRSSLTYLLENILDPSAVVGKDHRMSIVMTNDGRVLSGLVVSSNDKTLVLQTQSKLETLPAGEIQEIKETTLSPMPDGLLTTLTDAQIRDLIGYLMQPTQVPLADPES</sequence>
<proteinExistence type="predicted"/>
<organism evidence="7 8">
    <name type="scientific">Roseiconus nitratireducens</name>
    <dbReference type="NCBI Taxonomy" id="2605748"/>
    <lineage>
        <taxon>Bacteria</taxon>
        <taxon>Pseudomonadati</taxon>
        <taxon>Planctomycetota</taxon>
        <taxon>Planctomycetia</taxon>
        <taxon>Pirellulales</taxon>
        <taxon>Pirellulaceae</taxon>
        <taxon>Roseiconus</taxon>
    </lineage>
</organism>
<dbReference type="Pfam" id="PF23500">
    <property type="entry name" value="DUF7133"/>
    <property type="match status" value="1"/>
</dbReference>
<keyword evidence="1 4" id="KW-0349">Heme</keyword>
<evidence type="ECO:0000256" key="1">
    <source>
        <dbReference type="ARBA" id="ARBA00022617"/>
    </source>
</evidence>
<dbReference type="InterPro" id="IPR055557">
    <property type="entry name" value="DUF7133"/>
</dbReference>
<dbReference type="NCBIfam" id="TIGR02603">
    <property type="entry name" value="CxxCH_TIGR02603"/>
    <property type="match status" value="1"/>
</dbReference>